<feature type="signal peptide" evidence="1">
    <location>
        <begin position="1"/>
        <end position="19"/>
    </location>
</feature>
<accession>A0ABV6YMU0</accession>
<dbReference type="EMBL" id="JBHPEI010000005">
    <property type="protein sequence ID" value="MFC1799400.1"/>
    <property type="molecule type" value="Genomic_DNA"/>
</dbReference>
<evidence type="ECO:0000256" key="1">
    <source>
        <dbReference type="SAM" id="SignalP"/>
    </source>
</evidence>
<protein>
    <recommendedName>
        <fullName evidence="4">Tetratricopeptide repeat protein</fullName>
    </recommendedName>
</protein>
<reference evidence="2 3" key="1">
    <citation type="submission" date="2024-09" db="EMBL/GenBank/DDBJ databases">
        <authorList>
            <person name="D'Angelo T."/>
        </authorList>
    </citation>
    <scope>NUCLEOTIDE SEQUENCE [LARGE SCALE GENOMIC DNA]</scope>
    <source>
        <strain evidence="2">SAG AM-311-F02</strain>
    </source>
</reference>
<organism evidence="2 3">
    <name type="scientific">Eiseniibacteriota bacterium</name>
    <dbReference type="NCBI Taxonomy" id="2212470"/>
    <lineage>
        <taxon>Bacteria</taxon>
        <taxon>Candidatus Eiseniibacteriota</taxon>
    </lineage>
</organism>
<keyword evidence="3" id="KW-1185">Reference proteome</keyword>
<dbReference type="PROSITE" id="PS51257">
    <property type="entry name" value="PROKAR_LIPOPROTEIN"/>
    <property type="match status" value="1"/>
</dbReference>
<proteinExistence type="predicted"/>
<gene>
    <name evidence="2" type="ORF">ACFL2Z_00600</name>
</gene>
<keyword evidence="1" id="KW-0732">Signal</keyword>
<dbReference type="InterPro" id="IPR011990">
    <property type="entry name" value="TPR-like_helical_dom_sf"/>
</dbReference>
<dbReference type="Gene3D" id="1.25.40.10">
    <property type="entry name" value="Tetratricopeptide repeat domain"/>
    <property type="match status" value="2"/>
</dbReference>
<dbReference type="Proteomes" id="UP001594288">
    <property type="component" value="Unassembled WGS sequence"/>
</dbReference>
<name>A0ABV6YMU0_UNCEI</name>
<sequence length="526" mass="56718">MRRASILLLLVAVGVAALGCGDPNQKANTLYVEACGLVESGKRAEETSYARAADHYREALTRVDRIIEKYPSSELAVKLAGGEGQMCGVPLTQFRELVVPLVEYKAEAEQDVALCAFLVLKAVEPKLWSGYHDDTPKEYALHAVAGALAAWGHGRMAINLLRECDYLKSSATKDVAVGCAIGGEYDLALEALNGIKSVDDISYVMSRMALAAARRSDYEQAVDFASGIADSSKRKNTYHYIAVAQAEAGDYAIAYRAANSISDYCVAEVRTAVAIREAGLGKIEFAVAMADTLREAGNIYLAAEIVESASGEYAQRGEISRSLELARSLDWGYGRVEALLKTTAASHAAGDISRSQEILDELTAYGQSLEDGVRRALVLDRVATGYASVGDGVSASRMITDALSSASRIESDWEQETVIADVAACSIIAGDMEKAYETTADVGQPGILAMDIDEWMRRLFYYGSPADALRLAISIPEAWPLRSETVDGGYLKAMVLGRTAQEMAEEKMEIGEAEALLLHRILRTVD</sequence>
<evidence type="ECO:0008006" key="4">
    <source>
        <dbReference type="Google" id="ProtNLM"/>
    </source>
</evidence>
<evidence type="ECO:0000313" key="3">
    <source>
        <dbReference type="Proteomes" id="UP001594288"/>
    </source>
</evidence>
<feature type="chain" id="PRO_5047302673" description="Tetratricopeptide repeat protein" evidence="1">
    <location>
        <begin position="20"/>
        <end position="526"/>
    </location>
</feature>
<evidence type="ECO:0000313" key="2">
    <source>
        <dbReference type="EMBL" id="MFC1799400.1"/>
    </source>
</evidence>
<comment type="caution">
    <text evidence="2">The sequence shown here is derived from an EMBL/GenBank/DDBJ whole genome shotgun (WGS) entry which is preliminary data.</text>
</comment>